<dbReference type="Gene3D" id="3.40.190.170">
    <property type="entry name" value="Bacterial extracellular solute-binding protein, family 7"/>
    <property type="match status" value="1"/>
</dbReference>
<evidence type="ECO:0000313" key="3">
    <source>
        <dbReference type="EMBL" id="GLI25154.1"/>
    </source>
</evidence>
<proteinExistence type="predicted"/>
<evidence type="ECO:0000256" key="1">
    <source>
        <dbReference type="ARBA" id="ARBA00022729"/>
    </source>
</evidence>
<dbReference type="AlphaFoldDB" id="A0A9W6FLS4"/>
<dbReference type="Proteomes" id="UP001144397">
    <property type="component" value="Unassembled WGS sequence"/>
</dbReference>
<feature type="chain" id="PRO_5040978865" evidence="2">
    <location>
        <begin position="29"/>
        <end position="332"/>
    </location>
</feature>
<evidence type="ECO:0000313" key="5">
    <source>
        <dbReference type="Proteomes" id="UP001144397"/>
    </source>
</evidence>
<comment type="caution">
    <text evidence="3">The sequence shown here is derived from an EMBL/GenBank/DDBJ whole genome shotgun (WGS) entry which is preliminary data.</text>
</comment>
<dbReference type="Pfam" id="PF03480">
    <property type="entry name" value="DctP"/>
    <property type="match status" value="1"/>
</dbReference>
<dbReference type="EMBL" id="JAVDPY010000013">
    <property type="protein sequence ID" value="MDR6336579.1"/>
    <property type="molecule type" value="Genomic_DNA"/>
</dbReference>
<dbReference type="GeneID" id="95765597"/>
<dbReference type="InterPro" id="IPR018389">
    <property type="entry name" value="DctP_fam"/>
</dbReference>
<reference evidence="4 6" key="2">
    <citation type="submission" date="2023-07" db="EMBL/GenBank/DDBJ databases">
        <title>Genomic Encyclopedia of Type Strains, Phase IV (KMG-IV): sequencing the most valuable type-strain genomes for metagenomic binning, comparative biology and taxonomic classification.</title>
        <authorList>
            <person name="Goeker M."/>
        </authorList>
    </citation>
    <scope>NUCLEOTIDE SEQUENCE [LARGE SCALE GENOMIC DNA]</scope>
    <source>
        <strain evidence="4 6">DSM 338</strain>
    </source>
</reference>
<feature type="signal peptide" evidence="2">
    <location>
        <begin position="1"/>
        <end position="28"/>
    </location>
</feature>
<dbReference type="PANTHER" id="PTHR33376">
    <property type="match status" value="1"/>
</dbReference>
<accession>A0A9W6FLS4</accession>
<dbReference type="PANTHER" id="PTHR33376:SF5">
    <property type="entry name" value="EXTRACYTOPLASMIC SOLUTE RECEPTOR PROTEIN"/>
    <property type="match status" value="1"/>
</dbReference>
<dbReference type="RefSeq" id="WP_281809842.1">
    <property type="nucleotide sequence ID" value="NZ_BSDO01000011.1"/>
</dbReference>
<evidence type="ECO:0000256" key="2">
    <source>
        <dbReference type="SAM" id="SignalP"/>
    </source>
</evidence>
<keyword evidence="6" id="KW-1185">Reference proteome</keyword>
<dbReference type="InterPro" id="IPR038404">
    <property type="entry name" value="TRAP_DctP_sf"/>
</dbReference>
<gene>
    <name evidence="4" type="ORF">GGQ86_005082</name>
    <name evidence="3" type="ORF">XFLAVUS301_48280</name>
</gene>
<evidence type="ECO:0000313" key="4">
    <source>
        <dbReference type="EMBL" id="MDR6336579.1"/>
    </source>
</evidence>
<keyword evidence="1 2" id="KW-0732">Signal</keyword>
<name>A0A9W6FLS4_XANFL</name>
<evidence type="ECO:0000313" key="6">
    <source>
        <dbReference type="Proteomes" id="UP001245370"/>
    </source>
</evidence>
<organism evidence="3 5">
    <name type="scientific">Xanthobacter flavus</name>
    <dbReference type="NCBI Taxonomy" id="281"/>
    <lineage>
        <taxon>Bacteria</taxon>
        <taxon>Pseudomonadati</taxon>
        <taxon>Pseudomonadota</taxon>
        <taxon>Alphaproteobacteria</taxon>
        <taxon>Hyphomicrobiales</taxon>
        <taxon>Xanthobacteraceae</taxon>
        <taxon>Xanthobacter</taxon>
    </lineage>
</organism>
<dbReference type="GO" id="GO:0055085">
    <property type="term" value="P:transmembrane transport"/>
    <property type="evidence" value="ECO:0007669"/>
    <property type="project" value="InterPro"/>
</dbReference>
<dbReference type="NCBIfam" id="NF037995">
    <property type="entry name" value="TRAP_S1"/>
    <property type="match status" value="1"/>
</dbReference>
<dbReference type="SUPFAM" id="SSF53850">
    <property type="entry name" value="Periplasmic binding protein-like II"/>
    <property type="match status" value="1"/>
</dbReference>
<dbReference type="EMBL" id="BSDO01000011">
    <property type="protein sequence ID" value="GLI25154.1"/>
    <property type="molecule type" value="Genomic_DNA"/>
</dbReference>
<reference evidence="3" key="1">
    <citation type="submission" date="2022-12" db="EMBL/GenBank/DDBJ databases">
        <title>Reference genome sequencing for broad-spectrum identification of bacterial and archaeal isolates by mass spectrometry.</title>
        <authorList>
            <person name="Sekiguchi Y."/>
            <person name="Tourlousse D.M."/>
        </authorList>
    </citation>
    <scope>NUCLEOTIDE SEQUENCE</scope>
    <source>
        <strain evidence="3">301</strain>
    </source>
</reference>
<protein>
    <submittedName>
        <fullName evidence="3">C4-dicarboxylate ABC transporter</fullName>
    </submittedName>
    <submittedName>
        <fullName evidence="4">C4-dicarboxylate-binding protein DctP</fullName>
    </submittedName>
</protein>
<dbReference type="Proteomes" id="UP001245370">
    <property type="component" value="Unassembled WGS sequence"/>
</dbReference>
<sequence>MTKTAGRLLGAAMMTLAPLAALPAVARADELRLVFDIPTNHPRVPYFTAMAEDVAKTTSGRLTIAANPGGTIYPGFASIEALKAGKAELTFVNAANLERLDARFGFVNLPFALDDTAMAQPAARRGVVDLLDTLAQKQDLRVIGLMRGADQLFVFRDKRVATPADLKGLKIRVAGPGTYEDIMRRLSAEPVVLPIPEMKPAFERGALDGVFTSPGAWTSQLGMAAPKATHAPGLMMITYVLVARKDAIDRLSTADRDALLAAARANITEGWGRMETDDAAILKDMAAKGAAIVTVTDLKPWREAVSPVAASFSERFPDTWRDFRAQIGADRK</sequence>